<protein>
    <submittedName>
        <fullName evidence="1">Uncharacterized protein</fullName>
    </submittedName>
</protein>
<sequence>MQEETRVADIAPNTTRLVLRQYMAQKAVEAPWLHKFVYELAPRIGDRLVLRLHGFVLERDLEDRTYTFSCDYPDGWVQALKKRLGLRYRRRRIQDTVVFRVAERYPNARIKLPEDQFGAAVLYSVLEVNRLETDEDAQ</sequence>
<proteinExistence type="predicted"/>
<organism evidence="1">
    <name type="scientific">marine sediment metagenome</name>
    <dbReference type="NCBI Taxonomy" id="412755"/>
    <lineage>
        <taxon>unclassified sequences</taxon>
        <taxon>metagenomes</taxon>
        <taxon>ecological metagenomes</taxon>
    </lineage>
</organism>
<evidence type="ECO:0000313" key="1">
    <source>
        <dbReference type="EMBL" id="KKL09249.1"/>
    </source>
</evidence>
<dbReference type="EMBL" id="LAZR01042560">
    <property type="protein sequence ID" value="KKL09249.1"/>
    <property type="molecule type" value="Genomic_DNA"/>
</dbReference>
<accession>A0A0F9AI57</accession>
<gene>
    <name evidence="1" type="ORF">LCGC14_2567750</name>
</gene>
<name>A0A0F9AI57_9ZZZZ</name>
<dbReference type="AlphaFoldDB" id="A0A0F9AI57"/>
<comment type="caution">
    <text evidence="1">The sequence shown here is derived from an EMBL/GenBank/DDBJ whole genome shotgun (WGS) entry which is preliminary data.</text>
</comment>
<reference evidence="1" key="1">
    <citation type="journal article" date="2015" name="Nature">
        <title>Complex archaea that bridge the gap between prokaryotes and eukaryotes.</title>
        <authorList>
            <person name="Spang A."/>
            <person name="Saw J.H."/>
            <person name="Jorgensen S.L."/>
            <person name="Zaremba-Niedzwiedzka K."/>
            <person name="Martijn J."/>
            <person name="Lind A.E."/>
            <person name="van Eijk R."/>
            <person name="Schleper C."/>
            <person name="Guy L."/>
            <person name="Ettema T.J."/>
        </authorList>
    </citation>
    <scope>NUCLEOTIDE SEQUENCE</scope>
</reference>